<keyword evidence="3" id="KW-1185">Reference proteome</keyword>
<keyword evidence="1" id="KW-0812">Transmembrane</keyword>
<sequence>MNRVPAESCGGSAGTLFMSMSPWLAAFVPFAVVTA</sequence>
<keyword evidence="1" id="KW-1133">Transmembrane helix</keyword>
<dbReference type="Proteomes" id="UP000529710">
    <property type="component" value="Unassembled WGS sequence"/>
</dbReference>
<evidence type="ECO:0000256" key="1">
    <source>
        <dbReference type="SAM" id="Phobius"/>
    </source>
</evidence>
<dbReference type="AlphaFoldDB" id="A0A7Y0EUG0"/>
<proteinExistence type="predicted"/>
<protein>
    <submittedName>
        <fullName evidence="2">Uncharacterized protein</fullName>
    </submittedName>
</protein>
<dbReference type="EMBL" id="JAAIIF010000005">
    <property type="protein sequence ID" value="NMM95561.1"/>
    <property type="molecule type" value="Genomic_DNA"/>
</dbReference>
<accession>A0A7Y0EUG0</accession>
<keyword evidence="1" id="KW-0472">Membrane</keyword>
<reference evidence="2 3" key="1">
    <citation type="submission" date="2020-02" db="EMBL/GenBank/DDBJ databases">
        <title>Characterization of phylogenetic diversity of novel bifidobacterial species isolated in Czech ZOOs.</title>
        <authorList>
            <person name="Lugli G.A."/>
            <person name="Vera N.B."/>
            <person name="Ventura M."/>
        </authorList>
    </citation>
    <scope>NUCLEOTIDE SEQUENCE [LARGE SCALE GENOMIC DNA]</scope>
    <source>
        <strain evidence="2 3">DSM 109960</strain>
    </source>
</reference>
<evidence type="ECO:0000313" key="3">
    <source>
        <dbReference type="Proteomes" id="UP000529710"/>
    </source>
</evidence>
<evidence type="ECO:0000313" key="2">
    <source>
        <dbReference type="EMBL" id="NMM95561.1"/>
    </source>
</evidence>
<gene>
    <name evidence="2" type="ORF">G1C98_0297</name>
</gene>
<name>A0A7Y0EUG0_9BIFI</name>
<organism evidence="2 3">
    <name type="scientific">Bifidobacterium erythrocebi</name>
    <dbReference type="NCBI Taxonomy" id="2675325"/>
    <lineage>
        <taxon>Bacteria</taxon>
        <taxon>Bacillati</taxon>
        <taxon>Actinomycetota</taxon>
        <taxon>Actinomycetes</taxon>
        <taxon>Bifidobacteriales</taxon>
        <taxon>Bifidobacteriaceae</taxon>
        <taxon>Bifidobacterium</taxon>
    </lineage>
</organism>
<comment type="caution">
    <text evidence="2">The sequence shown here is derived from an EMBL/GenBank/DDBJ whole genome shotgun (WGS) entry which is preliminary data.</text>
</comment>
<feature type="transmembrane region" description="Helical" evidence="1">
    <location>
        <begin position="12"/>
        <end position="33"/>
    </location>
</feature>